<proteinExistence type="predicted"/>
<dbReference type="AlphaFoldDB" id="A0A8J3RJL8"/>
<evidence type="ECO:0000313" key="2">
    <source>
        <dbReference type="Proteomes" id="UP000616724"/>
    </source>
</evidence>
<dbReference type="Proteomes" id="UP000616724">
    <property type="component" value="Unassembled WGS sequence"/>
</dbReference>
<sequence length="68" mass="7658">MCKEIAALKEKSEMTPDLHFQTMIDRAAELRAEAAEYRRVREAVAARKSRSGGERRRGLGLLRKISAA</sequence>
<comment type="caution">
    <text evidence="1">The sequence shown here is derived from an EMBL/GenBank/DDBJ whole genome shotgun (WGS) entry which is preliminary data.</text>
</comment>
<protein>
    <submittedName>
        <fullName evidence="1">Uncharacterized protein</fullName>
    </submittedName>
</protein>
<evidence type="ECO:0000313" key="1">
    <source>
        <dbReference type="EMBL" id="GIH76095.1"/>
    </source>
</evidence>
<dbReference type="EMBL" id="BOOH01000019">
    <property type="protein sequence ID" value="GIH76095.1"/>
    <property type="molecule type" value="Genomic_DNA"/>
</dbReference>
<keyword evidence="2" id="KW-1185">Reference proteome</keyword>
<gene>
    <name evidence="1" type="ORF">Plo01_25240</name>
</gene>
<accession>A0A8J3RJL8</accession>
<organism evidence="1 2">
    <name type="scientific">Planobispora longispora</name>
    <dbReference type="NCBI Taxonomy" id="28887"/>
    <lineage>
        <taxon>Bacteria</taxon>
        <taxon>Bacillati</taxon>
        <taxon>Actinomycetota</taxon>
        <taxon>Actinomycetes</taxon>
        <taxon>Streptosporangiales</taxon>
        <taxon>Streptosporangiaceae</taxon>
        <taxon>Planobispora</taxon>
    </lineage>
</organism>
<reference evidence="1 2" key="1">
    <citation type="submission" date="2021-01" db="EMBL/GenBank/DDBJ databases">
        <title>Whole genome shotgun sequence of Planobispora longispora NBRC 13918.</title>
        <authorList>
            <person name="Komaki H."/>
            <person name="Tamura T."/>
        </authorList>
    </citation>
    <scope>NUCLEOTIDE SEQUENCE [LARGE SCALE GENOMIC DNA]</scope>
    <source>
        <strain evidence="1 2">NBRC 13918</strain>
    </source>
</reference>
<name>A0A8J3RJL8_9ACTN</name>